<dbReference type="PANTHER" id="PTHR21666:SF270">
    <property type="entry name" value="MUREIN HYDROLASE ACTIVATOR ENVC"/>
    <property type="match status" value="1"/>
</dbReference>
<feature type="transmembrane region" description="Helical" evidence="1">
    <location>
        <begin position="31"/>
        <end position="55"/>
    </location>
</feature>
<proteinExistence type="predicted"/>
<dbReference type="CDD" id="cd12797">
    <property type="entry name" value="M23_peptidase"/>
    <property type="match status" value="1"/>
</dbReference>
<dbReference type="SUPFAM" id="SSF54106">
    <property type="entry name" value="LysM domain"/>
    <property type="match status" value="1"/>
</dbReference>
<dbReference type="SUPFAM" id="SSF51261">
    <property type="entry name" value="Duplicated hybrid motif"/>
    <property type="match status" value="1"/>
</dbReference>
<dbReference type="InterPro" id="IPR050570">
    <property type="entry name" value="Cell_wall_metabolism_enzyme"/>
</dbReference>
<dbReference type="GO" id="GO:0004222">
    <property type="term" value="F:metalloendopeptidase activity"/>
    <property type="evidence" value="ECO:0007669"/>
    <property type="project" value="TreeGrafter"/>
</dbReference>
<feature type="domain" description="LysM" evidence="2">
    <location>
        <begin position="148"/>
        <end position="192"/>
    </location>
</feature>
<name>A0A1G2HJP4_9BACT</name>
<dbReference type="STRING" id="1802164.A3H51_03145"/>
<dbReference type="PANTHER" id="PTHR21666">
    <property type="entry name" value="PEPTIDASE-RELATED"/>
    <property type="match status" value="1"/>
</dbReference>
<keyword evidence="1" id="KW-1133">Transmembrane helix</keyword>
<reference evidence="3 4" key="1">
    <citation type="journal article" date="2016" name="Nat. Commun.">
        <title>Thousands of microbial genomes shed light on interconnected biogeochemical processes in an aquifer system.</title>
        <authorList>
            <person name="Anantharaman K."/>
            <person name="Brown C.T."/>
            <person name="Hug L.A."/>
            <person name="Sharon I."/>
            <person name="Castelle C.J."/>
            <person name="Probst A.J."/>
            <person name="Thomas B.C."/>
            <person name="Singh A."/>
            <person name="Wilkins M.J."/>
            <person name="Karaoz U."/>
            <person name="Brodie E.L."/>
            <person name="Williams K.H."/>
            <person name="Hubbard S.S."/>
            <person name="Banfield J.F."/>
        </authorList>
    </citation>
    <scope>NUCLEOTIDE SEQUENCE [LARGE SCALE GENOMIC DNA]</scope>
</reference>
<feature type="domain" description="LysM" evidence="2">
    <location>
        <begin position="198"/>
        <end position="242"/>
    </location>
</feature>
<dbReference type="Pfam" id="PF01551">
    <property type="entry name" value="Peptidase_M23"/>
    <property type="match status" value="1"/>
</dbReference>
<dbReference type="Proteomes" id="UP000178509">
    <property type="component" value="Unassembled WGS sequence"/>
</dbReference>
<sequence>MRDIKKPKLVLEIIFSKIKSRFMSIIQKGDYYAFFLFFKGSVFALFIFGLVSLFWQDNLGTITPIHASVDQEVKAKTELDSTSIQYSQLFLDGKLFASIDITSSDSTGDAIGGPADSTNPTDQGTAFLSNNTLELKETISNSERTEIKKYVVRPGDTPGGIASSFGLSLSTLLWANDFQSSDYIQPGDELTILPVDGLIYEVKYGDTLSDIASRHQSQVEDILYANDIVSAQYIAAGQSLIIPGGVMPKVSSYTATKSIAPYLQDLSGYFIRPTAGYISQYLHGNNAVDIAGGCWQPIYAAASGSVSIAIGNGRWNGGFGNYVKIAHPNGTSTLYAHMIQTAVGPGQYVTQGQVIGYTGSTGRSSGCHLHWEVHGARNPLR</sequence>
<evidence type="ECO:0000313" key="4">
    <source>
        <dbReference type="Proteomes" id="UP000178509"/>
    </source>
</evidence>
<organism evidence="3 4">
    <name type="scientific">Candidatus Spechtbacteria bacterium RIFCSPLOWO2_02_FULL_38_8</name>
    <dbReference type="NCBI Taxonomy" id="1802164"/>
    <lineage>
        <taxon>Bacteria</taxon>
        <taxon>Candidatus Spechtiibacteriota</taxon>
    </lineage>
</organism>
<keyword evidence="1" id="KW-0472">Membrane</keyword>
<accession>A0A1G2HJP4</accession>
<dbReference type="InterPro" id="IPR016047">
    <property type="entry name" value="M23ase_b-sheet_dom"/>
</dbReference>
<dbReference type="SMART" id="SM00257">
    <property type="entry name" value="LysM"/>
    <property type="match status" value="2"/>
</dbReference>
<evidence type="ECO:0000259" key="2">
    <source>
        <dbReference type="PROSITE" id="PS51782"/>
    </source>
</evidence>
<comment type="caution">
    <text evidence="3">The sequence shown here is derived from an EMBL/GenBank/DDBJ whole genome shotgun (WGS) entry which is preliminary data.</text>
</comment>
<dbReference type="Gene3D" id="3.10.350.10">
    <property type="entry name" value="LysM domain"/>
    <property type="match status" value="2"/>
</dbReference>
<gene>
    <name evidence="3" type="ORF">A3H51_03145</name>
</gene>
<dbReference type="EMBL" id="MHOJ01000027">
    <property type="protein sequence ID" value="OGZ62118.1"/>
    <property type="molecule type" value="Genomic_DNA"/>
</dbReference>
<keyword evidence="1" id="KW-0812">Transmembrane</keyword>
<dbReference type="PROSITE" id="PS51782">
    <property type="entry name" value="LYSM"/>
    <property type="match status" value="2"/>
</dbReference>
<evidence type="ECO:0000256" key="1">
    <source>
        <dbReference type="SAM" id="Phobius"/>
    </source>
</evidence>
<dbReference type="AlphaFoldDB" id="A0A1G2HJP4"/>
<dbReference type="CDD" id="cd00118">
    <property type="entry name" value="LysM"/>
    <property type="match status" value="2"/>
</dbReference>
<evidence type="ECO:0000313" key="3">
    <source>
        <dbReference type="EMBL" id="OGZ62118.1"/>
    </source>
</evidence>
<dbReference type="Pfam" id="PF01476">
    <property type="entry name" value="LysM"/>
    <property type="match status" value="2"/>
</dbReference>
<protein>
    <recommendedName>
        <fullName evidence="2">LysM domain-containing protein</fullName>
    </recommendedName>
</protein>
<dbReference type="InterPro" id="IPR036779">
    <property type="entry name" value="LysM_dom_sf"/>
</dbReference>
<dbReference type="InterPro" id="IPR011055">
    <property type="entry name" value="Dup_hybrid_motif"/>
</dbReference>
<dbReference type="Gene3D" id="2.70.70.10">
    <property type="entry name" value="Glucose Permease (Domain IIA)"/>
    <property type="match status" value="1"/>
</dbReference>
<dbReference type="InterPro" id="IPR018392">
    <property type="entry name" value="LysM"/>
</dbReference>